<dbReference type="Pfam" id="PF04945">
    <property type="entry name" value="YHS"/>
    <property type="match status" value="1"/>
</dbReference>
<gene>
    <name evidence="3" type="ORF">WNY77_00975</name>
</gene>
<feature type="domain" description="YHS" evidence="2">
    <location>
        <begin position="62"/>
        <end position="93"/>
    </location>
</feature>
<dbReference type="NCBIfam" id="NF041384">
    <property type="entry name" value="YHS_seleno_dom"/>
    <property type="match status" value="1"/>
</dbReference>
<dbReference type="Proteomes" id="UP001461163">
    <property type="component" value="Unassembled WGS sequence"/>
</dbReference>
<organism evidence="3 4">
    <name type="scientific">Paraglaciecola mesophila</name>
    <dbReference type="NCBI Taxonomy" id="197222"/>
    <lineage>
        <taxon>Bacteria</taxon>
        <taxon>Pseudomonadati</taxon>
        <taxon>Pseudomonadota</taxon>
        <taxon>Gammaproteobacteria</taxon>
        <taxon>Alteromonadales</taxon>
        <taxon>Alteromonadaceae</taxon>
        <taxon>Paraglaciecola</taxon>
    </lineage>
</organism>
<keyword evidence="4" id="KW-1185">Reference proteome</keyword>
<dbReference type="EMBL" id="JBBMQS010000001">
    <property type="protein sequence ID" value="MEM5495958.1"/>
    <property type="molecule type" value="Genomic_DNA"/>
</dbReference>
<dbReference type="InterPro" id="IPR007029">
    <property type="entry name" value="YHS_dom"/>
</dbReference>
<feature type="chain" id="PRO_5045098811" evidence="1">
    <location>
        <begin position="27"/>
        <end position="177"/>
    </location>
</feature>
<evidence type="ECO:0000313" key="3">
    <source>
        <dbReference type="EMBL" id="MEM5495958.1"/>
    </source>
</evidence>
<sequence>MLGKKIMKITGLLFAFYLLTMNIAFAESIDRASVEKQATLALQGFDPTTYFNLSGAKQGSDAFQAVYMGQRYLFANEKNQQKFANNPAQYLPQFGALCAHSLVMEKDVIADPSIYTIEAGKLYMFVSQEAKSEWIKDSSKNLIAATKHWQYKSEKRFEQIAAKKRWKKDNSVKLFTF</sequence>
<comment type="caution">
    <text evidence="3">The sequence shown here is derived from an EMBL/GenBank/DDBJ whole genome shotgun (WGS) entry which is preliminary data.</text>
</comment>
<proteinExistence type="predicted"/>
<dbReference type="RefSeq" id="WP_342880588.1">
    <property type="nucleotide sequence ID" value="NZ_JBBMQS010000001.1"/>
</dbReference>
<name>A0ABU9SQ11_9ALTE</name>
<keyword evidence="1" id="KW-0732">Signal</keyword>
<feature type="signal peptide" evidence="1">
    <location>
        <begin position="1"/>
        <end position="26"/>
    </location>
</feature>
<evidence type="ECO:0000256" key="1">
    <source>
        <dbReference type="SAM" id="SignalP"/>
    </source>
</evidence>
<evidence type="ECO:0000313" key="4">
    <source>
        <dbReference type="Proteomes" id="UP001461163"/>
    </source>
</evidence>
<reference evidence="3 4" key="1">
    <citation type="submission" date="2024-03" db="EMBL/GenBank/DDBJ databases">
        <title>Community enrichment and isolation of bacterial strains for fucoidan degradation.</title>
        <authorList>
            <person name="Sichert A."/>
        </authorList>
    </citation>
    <scope>NUCLEOTIDE SEQUENCE [LARGE SCALE GENOMIC DNA]</scope>
    <source>
        <strain evidence="3 4">AS12</strain>
    </source>
</reference>
<evidence type="ECO:0000259" key="2">
    <source>
        <dbReference type="Pfam" id="PF04945"/>
    </source>
</evidence>
<accession>A0ABU9SQ11</accession>
<protein>
    <submittedName>
        <fullName evidence="3">YHS domain-containing (Seleno)protein</fullName>
    </submittedName>
</protein>